<organism evidence="2 3">
    <name type="scientific">Vitis vinifera</name>
    <name type="common">Grape</name>
    <dbReference type="NCBI Taxonomy" id="29760"/>
    <lineage>
        <taxon>Eukaryota</taxon>
        <taxon>Viridiplantae</taxon>
        <taxon>Streptophyta</taxon>
        <taxon>Embryophyta</taxon>
        <taxon>Tracheophyta</taxon>
        <taxon>Spermatophyta</taxon>
        <taxon>Magnoliopsida</taxon>
        <taxon>eudicotyledons</taxon>
        <taxon>Gunneridae</taxon>
        <taxon>Pentapetalae</taxon>
        <taxon>rosids</taxon>
        <taxon>Vitales</taxon>
        <taxon>Vitaceae</taxon>
        <taxon>Viteae</taxon>
        <taxon>Vitis</taxon>
    </lineage>
</organism>
<sequence>MGNDPEESSPLLTKQVNADDKKPNPAETFAQTLPPTKPSPPVCASSFGWTADGLPLGHGSVVGEPMERTQWDSSLFACLGRNDEFCSSDLEVCELIYVNQYKNGGNRNHILVPVRGFLEPNMDGLTVGIPALTHCLLGSMAPCVLYGGNAERLGSGAGSFANHCLPYTGQPSVGNLI</sequence>
<evidence type="ECO:0000313" key="2">
    <source>
        <dbReference type="EMBL" id="RVW39822.1"/>
    </source>
</evidence>
<dbReference type="AlphaFoldDB" id="A0A438DWM5"/>
<reference evidence="2 3" key="1">
    <citation type="journal article" date="2018" name="PLoS Genet.">
        <title>Population sequencing reveals clonal diversity and ancestral inbreeding in the grapevine cultivar Chardonnay.</title>
        <authorList>
            <person name="Roach M.J."/>
            <person name="Johnson D.L."/>
            <person name="Bohlmann J."/>
            <person name="van Vuuren H.J."/>
            <person name="Jones S.J."/>
            <person name="Pretorius I.S."/>
            <person name="Schmidt S.A."/>
            <person name="Borneman A.R."/>
        </authorList>
    </citation>
    <scope>NUCLEOTIDE SEQUENCE [LARGE SCALE GENOMIC DNA]</scope>
    <source>
        <strain evidence="3">cv. Chardonnay</strain>
        <tissue evidence="2">Leaf</tissue>
    </source>
</reference>
<feature type="region of interest" description="Disordered" evidence="1">
    <location>
        <begin position="1"/>
        <end position="40"/>
    </location>
</feature>
<comment type="caution">
    <text evidence="2">The sequence shown here is derived from an EMBL/GenBank/DDBJ whole genome shotgun (WGS) entry which is preliminary data.</text>
</comment>
<name>A0A438DWM5_VITVI</name>
<protein>
    <submittedName>
        <fullName evidence="2">Cell number regulator 8</fullName>
    </submittedName>
</protein>
<dbReference type="EMBL" id="QGNW01001471">
    <property type="protein sequence ID" value="RVW39822.1"/>
    <property type="molecule type" value="Genomic_DNA"/>
</dbReference>
<evidence type="ECO:0000313" key="3">
    <source>
        <dbReference type="Proteomes" id="UP000288805"/>
    </source>
</evidence>
<evidence type="ECO:0000256" key="1">
    <source>
        <dbReference type="SAM" id="MobiDB-lite"/>
    </source>
</evidence>
<accession>A0A438DWM5</accession>
<proteinExistence type="predicted"/>
<dbReference type="Proteomes" id="UP000288805">
    <property type="component" value="Unassembled WGS sequence"/>
</dbReference>
<gene>
    <name evidence="2" type="primary">CNR8_2</name>
    <name evidence="2" type="ORF">CK203_074603</name>
</gene>